<dbReference type="EMBL" id="VDEP01000104">
    <property type="protein sequence ID" value="KAA1131342.1"/>
    <property type="molecule type" value="Genomic_DNA"/>
</dbReference>
<dbReference type="EMBL" id="VSWC01000131">
    <property type="protein sequence ID" value="KAA1081180.1"/>
    <property type="molecule type" value="Genomic_DNA"/>
</dbReference>
<accession>A0A5B0MZA6</accession>
<reference evidence="3 4" key="1">
    <citation type="submission" date="2019-05" db="EMBL/GenBank/DDBJ databases">
        <title>Emergence of the Ug99 lineage of the wheat stem rust pathogen through somatic hybridization.</title>
        <authorList>
            <person name="Li F."/>
            <person name="Upadhyaya N.M."/>
            <person name="Sperschneider J."/>
            <person name="Matny O."/>
            <person name="Nguyen-Phuc H."/>
            <person name="Mago R."/>
            <person name="Raley C."/>
            <person name="Miller M.E."/>
            <person name="Silverstein K.A.T."/>
            <person name="Henningsen E."/>
            <person name="Hirsch C.D."/>
            <person name="Visser B."/>
            <person name="Pretorius Z.A."/>
            <person name="Steffenson B.J."/>
            <person name="Schwessinger B."/>
            <person name="Dodds P.N."/>
            <person name="Figueroa M."/>
        </authorList>
    </citation>
    <scope>NUCLEOTIDE SEQUENCE [LARGE SCALE GENOMIC DNA]</scope>
    <source>
        <strain evidence="1">21-0</strain>
        <strain evidence="2 4">Ug99</strain>
    </source>
</reference>
<sequence length="54" mass="6051">MPPPPRDSQEDPEGARIPVSFLVERLSESRAKLTDELSALEAILGEESFNCQFF</sequence>
<keyword evidence="1" id="KW-0808">Transferase</keyword>
<dbReference type="GO" id="GO:0016301">
    <property type="term" value="F:kinase activity"/>
    <property type="evidence" value="ECO:0007669"/>
    <property type="project" value="UniProtKB-KW"/>
</dbReference>
<proteinExistence type="predicted"/>
<keyword evidence="1" id="KW-0418">Kinase</keyword>
<gene>
    <name evidence="1" type="primary">YIH1_5</name>
    <name evidence="1" type="ORF">PGT21_030922</name>
    <name evidence="2" type="ORF">PGTUg99_032158</name>
</gene>
<dbReference type="AlphaFoldDB" id="A0A5B0MZA6"/>
<evidence type="ECO:0000313" key="4">
    <source>
        <dbReference type="Proteomes" id="UP000325313"/>
    </source>
</evidence>
<dbReference type="Proteomes" id="UP000325313">
    <property type="component" value="Unassembled WGS sequence"/>
</dbReference>
<evidence type="ECO:0000313" key="1">
    <source>
        <dbReference type="EMBL" id="KAA1081180.1"/>
    </source>
</evidence>
<evidence type="ECO:0000313" key="2">
    <source>
        <dbReference type="EMBL" id="KAA1131342.1"/>
    </source>
</evidence>
<comment type="caution">
    <text evidence="1">The sequence shown here is derived from an EMBL/GenBank/DDBJ whole genome shotgun (WGS) entry which is preliminary data.</text>
</comment>
<dbReference type="Proteomes" id="UP000324748">
    <property type="component" value="Unassembled WGS sequence"/>
</dbReference>
<name>A0A5B0MZA6_PUCGR</name>
<organism evidence="1 3">
    <name type="scientific">Puccinia graminis f. sp. tritici</name>
    <dbReference type="NCBI Taxonomy" id="56615"/>
    <lineage>
        <taxon>Eukaryota</taxon>
        <taxon>Fungi</taxon>
        <taxon>Dikarya</taxon>
        <taxon>Basidiomycota</taxon>
        <taxon>Pucciniomycotina</taxon>
        <taxon>Pucciniomycetes</taxon>
        <taxon>Pucciniales</taxon>
        <taxon>Pucciniaceae</taxon>
        <taxon>Puccinia</taxon>
    </lineage>
</organism>
<keyword evidence="3" id="KW-1185">Reference proteome</keyword>
<evidence type="ECO:0000313" key="3">
    <source>
        <dbReference type="Proteomes" id="UP000324748"/>
    </source>
</evidence>
<protein>
    <submittedName>
        <fullName evidence="1">eIF2 kinase Gcn2p negative regulator</fullName>
    </submittedName>
</protein>
<dbReference type="OrthoDB" id="69641at2759"/>